<name>A0A2M9CB39_9FLAO</name>
<keyword evidence="1" id="KW-0227">DNA damage</keyword>
<proteinExistence type="predicted"/>
<sequence>MIYDKKSIALSGIHNILKLFSGPEIMFTFILFSYFMDEIFKQQVWEITKLVPKGRVTSYGAIAKAVGYPNHSRHVGKAMGGCPKDVPAHRVISSSGTLSVPEFQVRLEAEGIEVENFRIKNFKKLFWNPLDEL</sequence>
<organism evidence="3 4">
    <name type="scientific">Chryseobacterium geocarposphaerae</name>
    <dbReference type="NCBI Taxonomy" id="1416776"/>
    <lineage>
        <taxon>Bacteria</taxon>
        <taxon>Pseudomonadati</taxon>
        <taxon>Bacteroidota</taxon>
        <taxon>Flavobacteriia</taxon>
        <taxon>Flavobacteriales</taxon>
        <taxon>Weeksellaceae</taxon>
        <taxon>Chryseobacterium group</taxon>
        <taxon>Chryseobacterium</taxon>
    </lineage>
</organism>
<evidence type="ECO:0000259" key="2">
    <source>
        <dbReference type="Pfam" id="PF01035"/>
    </source>
</evidence>
<dbReference type="GO" id="GO:0006281">
    <property type="term" value="P:DNA repair"/>
    <property type="evidence" value="ECO:0007669"/>
    <property type="project" value="InterPro"/>
</dbReference>
<keyword evidence="4" id="KW-1185">Reference proteome</keyword>
<evidence type="ECO:0000256" key="1">
    <source>
        <dbReference type="ARBA" id="ARBA00022763"/>
    </source>
</evidence>
<dbReference type="InterPro" id="IPR052520">
    <property type="entry name" value="ATL_DNA_repair"/>
</dbReference>
<dbReference type="InterPro" id="IPR036217">
    <property type="entry name" value="MethylDNA_cys_MeTrfase_DNAb"/>
</dbReference>
<keyword evidence="3" id="KW-0808">Transferase</keyword>
<reference evidence="3 4" key="1">
    <citation type="submission" date="2017-11" db="EMBL/GenBank/DDBJ databases">
        <title>Genomic Encyclopedia of Archaeal and Bacterial Type Strains, Phase II (KMG-II): From Individual Species to Whole Genera.</title>
        <authorList>
            <person name="Goeker M."/>
        </authorList>
    </citation>
    <scope>NUCLEOTIDE SEQUENCE [LARGE SCALE GENOMIC DNA]</scope>
    <source>
        <strain evidence="3 4">DSM 27617</strain>
    </source>
</reference>
<dbReference type="Gene3D" id="1.10.10.10">
    <property type="entry name" value="Winged helix-like DNA-binding domain superfamily/Winged helix DNA-binding domain"/>
    <property type="match status" value="1"/>
</dbReference>
<dbReference type="Proteomes" id="UP000228740">
    <property type="component" value="Unassembled WGS sequence"/>
</dbReference>
<dbReference type="NCBIfam" id="TIGR00589">
    <property type="entry name" value="ogt"/>
    <property type="match status" value="1"/>
</dbReference>
<dbReference type="SUPFAM" id="SSF46767">
    <property type="entry name" value="Methylated DNA-protein cysteine methyltransferase, C-terminal domain"/>
    <property type="match status" value="1"/>
</dbReference>
<dbReference type="PANTHER" id="PTHR42942:SF1">
    <property type="entry name" value="ALKYLTRANSFERASE-LIKE PROTEIN 1"/>
    <property type="match status" value="1"/>
</dbReference>
<dbReference type="PANTHER" id="PTHR42942">
    <property type="entry name" value="6-O-METHYLGUANINE DNA METHYLTRANSFERASE"/>
    <property type="match status" value="1"/>
</dbReference>
<protein>
    <submittedName>
        <fullName evidence="3">Methylated-DNA-protein-cysteine methyltransferase-like protein</fullName>
    </submittedName>
</protein>
<evidence type="ECO:0000313" key="4">
    <source>
        <dbReference type="Proteomes" id="UP000228740"/>
    </source>
</evidence>
<accession>A0A2M9CB39</accession>
<dbReference type="CDD" id="cd06445">
    <property type="entry name" value="ATase"/>
    <property type="match status" value="1"/>
</dbReference>
<dbReference type="Pfam" id="PF01035">
    <property type="entry name" value="DNA_binding_1"/>
    <property type="match status" value="1"/>
</dbReference>
<feature type="domain" description="Methylated-DNA-[protein]-cysteine S-methyltransferase DNA binding" evidence="2">
    <location>
        <begin position="40"/>
        <end position="112"/>
    </location>
</feature>
<dbReference type="InterPro" id="IPR014048">
    <property type="entry name" value="MethylDNA_cys_MeTrfase_DNA-bd"/>
</dbReference>
<dbReference type="AlphaFoldDB" id="A0A2M9CB39"/>
<dbReference type="EMBL" id="PGFD01000001">
    <property type="protein sequence ID" value="PJJ68045.1"/>
    <property type="molecule type" value="Genomic_DNA"/>
</dbReference>
<dbReference type="InterPro" id="IPR036388">
    <property type="entry name" value="WH-like_DNA-bd_sf"/>
</dbReference>
<comment type="caution">
    <text evidence="3">The sequence shown here is derived from an EMBL/GenBank/DDBJ whole genome shotgun (WGS) entry which is preliminary data.</text>
</comment>
<dbReference type="RefSeq" id="WP_317044612.1">
    <property type="nucleotide sequence ID" value="NZ_PGFD01000001.1"/>
</dbReference>
<gene>
    <name evidence="3" type="ORF">CLV73_2068</name>
</gene>
<dbReference type="GO" id="GO:0008168">
    <property type="term" value="F:methyltransferase activity"/>
    <property type="evidence" value="ECO:0007669"/>
    <property type="project" value="UniProtKB-KW"/>
</dbReference>
<dbReference type="GO" id="GO:0032259">
    <property type="term" value="P:methylation"/>
    <property type="evidence" value="ECO:0007669"/>
    <property type="project" value="UniProtKB-KW"/>
</dbReference>
<evidence type="ECO:0000313" key="3">
    <source>
        <dbReference type="EMBL" id="PJJ68045.1"/>
    </source>
</evidence>
<keyword evidence="3" id="KW-0489">Methyltransferase</keyword>